<dbReference type="InterPro" id="IPR014710">
    <property type="entry name" value="RmlC-like_jellyroll"/>
</dbReference>
<proteinExistence type="predicted"/>
<dbReference type="CDD" id="cd02230">
    <property type="entry name" value="cupin_HP0902-like"/>
    <property type="match status" value="1"/>
</dbReference>
<gene>
    <name evidence="2" type="ORF">AUL39_06885</name>
</gene>
<evidence type="ECO:0000313" key="3">
    <source>
        <dbReference type="Proteomes" id="UP000054078"/>
    </source>
</evidence>
<evidence type="ECO:0000259" key="1">
    <source>
        <dbReference type="Pfam" id="PF07883"/>
    </source>
</evidence>
<keyword evidence="3" id="KW-1185">Reference proteome</keyword>
<dbReference type="Proteomes" id="UP000054078">
    <property type="component" value="Unassembled WGS sequence"/>
</dbReference>
<dbReference type="PANTHER" id="PTHR37694:SF1">
    <property type="entry name" value="SLR8022 PROTEIN"/>
    <property type="match status" value="1"/>
</dbReference>
<dbReference type="PANTHER" id="PTHR37694">
    <property type="entry name" value="SLR8022 PROTEIN"/>
    <property type="match status" value="1"/>
</dbReference>
<dbReference type="Pfam" id="PF07883">
    <property type="entry name" value="Cupin_2"/>
    <property type="match status" value="1"/>
</dbReference>
<dbReference type="RefSeq" id="WP_059054833.1">
    <property type="nucleotide sequence ID" value="NZ_LOJF01000009.1"/>
</dbReference>
<name>A0A100YVY2_TRASO</name>
<organism evidence="2 3">
    <name type="scientific">Tractidigestivibacter scatoligenes</name>
    <name type="common">Olsenella scatoligenes</name>
    <dbReference type="NCBI Taxonomy" id="1299998"/>
    <lineage>
        <taxon>Bacteria</taxon>
        <taxon>Bacillati</taxon>
        <taxon>Actinomycetota</taxon>
        <taxon>Coriobacteriia</taxon>
        <taxon>Coriobacteriales</taxon>
        <taxon>Atopobiaceae</taxon>
        <taxon>Tractidigestivibacter</taxon>
    </lineage>
</organism>
<dbReference type="AlphaFoldDB" id="A0A100YVY2"/>
<evidence type="ECO:0000313" key="2">
    <source>
        <dbReference type="EMBL" id="KUH58686.1"/>
    </source>
</evidence>
<dbReference type="InterPro" id="IPR011051">
    <property type="entry name" value="RmlC_Cupin_sf"/>
</dbReference>
<sequence length="216" mass="22645">MNETAGHAFDIAADNPPVPGCTVSHPVWEAGGNGLSYFSLGTGTDISAELYGYHRLEFVVAGEAQVTGAAPAVAGAGQAVVTPTDVPVGVRAEKDTVYVELSLEKGTAMNSVIKPGEAFTLKDLIPYQDGRIVNMDLAHNDSMKFVLMSFDAGTGLSEHAAPGDALVFALDGEATITYEGVENLVRAGQTFKFDAGGRHAVRADKRFKMALLVTLA</sequence>
<dbReference type="InterPro" id="IPR013096">
    <property type="entry name" value="Cupin_2"/>
</dbReference>
<dbReference type="EMBL" id="LOJF01000009">
    <property type="protein sequence ID" value="KUH58686.1"/>
    <property type="molecule type" value="Genomic_DNA"/>
</dbReference>
<dbReference type="OrthoDB" id="1121052at2"/>
<dbReference type="Gene3D" id="2.60.120.10">
    <property type="entry name" value="Jelly Rolls"/>
    <property type="match status" value="2"/>
</dbReference>
<accession>A0A100YVY2</accession>
<feature type="domain" description="Cupin type-2" evidence="1">
    <location>
        <begin position="147"/>
        <end position="213"/>
    </location>
</feature>
<reference evidence="2 3" key="1">
    <citation type="submission" date="2015-12" db="EMBL/GenBank/DDBJ databases">
        <title>Draft Genome Sequence of Olsenella scatoligenes SK9K4T; a Producer of 3-Methylindole- (skatole) and 4-Methylphenol- (p-cresol) Isolated from Pig Feces.</title>
        <authorList>
            <person name="Li X."/>
            <person name="Borg B."/>
            <person name="Canibe N."/>
        </authorList>
    </citation>
    <scope>NUCLEOTIDE SEQUENCE [LARGE SCALE GENOMIC DNA]</scope>
    <source>
        <strain evidence="2 3">SK9K4</strain>
    </source>
</reference>
<protein>
    <submittedName>
        <fullName evidence="2">Cupin</fullName>
    </submittedName>
</protein>
<dbReference type="SUPFAM" id="SSF51182">
    <property type="entry name" value="RmlC-like cupins"/>
    <property type="match status" value="1"/>
</dbReference>
<dbReference type="STRING" id="1299998.AUL39_06885"/>
<comment type="caution">
    <text evidence="2">The sequence shown here is derived from an EMBL/GenBank/DDBJ whole genome shotgun (WGS) entry which is preliminary data.</text>
</comment>